<proteinExistence type="predicted"/>
<dbReference type="Pfam" id="PF08757">
    <property type="entry name" value="CotH"/>
    <property type="match status" value="1"/>
</dbReference>
<evidence type="ECO:0000313" key="4">
    <source>
        <dbReference type="Proteomes" id="UP000256388"/>
    </source>
</evidence>
<evidence type="ECO:0000259" key="2">
    <source>
        <dbReference type="PROSITE" id="PS50093"/>
    </source>
</evidence>
<dbReference type="AlphaFoldDB" id="A0A347ZW60"/>
<dbReference type="PANTHER" id="PTHR40050:SF1">
    <property type="entry name" value="INNER SPORE COAT PROTEIN H"/>
    <property type="match status" value="1"/>
</dbReference>
<dbReference type="CDD" id="cd00146">
    <property type="entry name" value="PKD"/>
    <property type="match status" value="1"/>
</dbReference>
<accession>A0A347ZW60</accession>
<keyword evidence="1" id="KW-0472">Membrane</keyword>
<dbReference type="SMART" id="SM00089">
    <property type="entry name" value="PKD"/>
    <property type="match status" value="1"/>
</dbReference>
<dbReference type="Gene3D" id="2.60.40.10">
    <property type="entry name" value="Immunoglobulins"/>
    <property type="match status" value="1"/>
</dbReference>
<feature type="domain" description="PKD" evidence="2">
    <location>
        <begin position="58"/>
        <end position="152"/>
    </location>
</feature>
<comment type="caution">
    <text evidence="3">The sequence shown here is derived from an EMBL/GenBank/DDBJ whole genome shotgun (WGS) entry which is preliminary data.</text>
</comment>
<dbReference type="Proteomes" id="UP000256388">
    <property type="component" value="Unassembled WGS sequence"/>
</dbReference>
<dbReference type="RefSeq" id="WP_116225708.1">
    <property type="nucleotide sequence ID" value="NZ_AP018437.1"/>
</dbReference>
<dbReference type="Pfam" id="PF00801">
    <property type="entry name" value="PKD"/>
    <property type="match status" value="1"/>
</dbReference>
<dbReference type="InterPro" id="IPR035986">
    <property type="entry name" value="PKD_dom_sf"/>
</dbReference>
<protein>
    <submittedName>
        <fullName evidence="3">PKD domain-containing protein</fullName>
    </submittedName>
</protein>
<dbReference type="PANTHER" id="PTHR40050">
    <property type="entry name" value="INNER SPORE COAT PROTEIN H"/>
    <property type="match status" value="1"/>
</dbReference>
<gene>
    <name evidence="3" type="ORF">DFR64_2442</name>
</gene>
<keyword evidence="1" id="KW-0812">Transmembrane</keyword>
<dbReference type="InterPro" id="IPR014867">
    <property type="entry name" value="Spore_coat_CotH_CotH2/3/7"/>
</dbReference>
<dbReference type="PROSITE" id="PS50093">
    <property type="entry name" value="PKD"/>
    <property type="match status" value="1"/>
</dbReference>
<sequence>MRRDRHSLSLKQVFLEGKWLRGIELAAIVLLLAAAPLMLVGSGRNAGDSQISAIDPNVSAQAYAMPNDGWAPLTAYFSPLGSSSSNGAIVRYEWDLDGNGSFETDATANGGYASYSYSKPRDYVISLRVTDANGGTAVASTRVSVRHPASSSVDYWTVFDDSRVRRIEVSLDQADWTQMWADVESKYQAKADVNVFGEELKDVGFRMRGQFSLRMSGDKKPWKIDTDAYIADQEYHNLRQLMLLNNIGDPGLLKEKLAYEMMRFAGLPASFVSFVELWIDIRDDGQDPIYWGVYSMVERVDNKYIGNRFGQDAKGGNLYKASHAQRGPMDLIYHGDSIEDYPVQNGQYAYGKMNNEAEADYSDIVALCRVVDGTEYASDAELIQALESSLNVDAFLRYLAVNIIIDNWDSYIYTGNNFYLFNDSVSGRFEWIPWDLTWGGGTDAPLFTRSESGMMEGAPLYDLVFSVEKYQDAYRAYIDLLSRYWFNPQNLSPMIQQYHNMIAPYVAQSTGDKAFYGEQSMFPPDAFQNSGEELKNFVTQRSAYIQSALVQE</sequence>
<dbReference type="InterPro" id="IPR000601">
    <property type="entry name" value="PKD_dom"/>
</dbReference>
<name>A0A347ZW60_9CHLR</name>
<keyword evidence="4" id="KW-1185">Reference proteome</keyword>
<dbReference type="OrthoDB" id="8901262at2"/>
<dbReference type="InterPro" id="IPR022409">
    <property type="entry name" value="PKD/Chitinase_dom"/>
</dbReference>
<dbReference type="SUPFAM" id="SSF49299">
    <property type="entry name" value="PKD domain"/>
    <property type="match status" value="1"/>
</dbReference>
<dbReference type="InterPro" id="IPR013783">
    <property type="entry name" value="Ig-like_fold"/>
</dbReference>
<organism evidence="3 4">
    <name type="scientific">Pelolinea submarina</name>
    <dbReference type="NCBI Taxonomy" id="913107"/>
    <lineage>
        <taxon>Bacteria</taxon>
        <taxon>Bacillati</taxon>
        <taxon>Chloroflexota</taxon>
        <taxon>Anaerolineae</taxon>
        <taxon>Anaerolineales</taxon>
        <taxon>Anaerolineaceae</taxon>
        <taxon>Pelolinea</taxon>
    </lineage>
</organism>
<evidence type="ECO:0000313" key="3">
    <source>
        <dbReference type="EMBL" id="REG07237.1"/>
    </source>
</evidence>
<reference evidence="3 4" key="1">
    <citation type="submission" date="2018-08" db="EMBL/GenBank/DDBJ databases">
        <title>Genomic Encyclopedia of Type Strains, Phase IV (KMG-IV): sequencing the most valuable type-strain genomes for metagenomic binning, comparative biology and taxonomic classification.</title>
        <authorList>
            <person name="Goeker M."/>
        </authorList>
    </citation>
    <scope>NUCLEOTIDE SEQUENCE [LARGE SCALE GENOMIC DNA]</scope>
    <source>
        <strain evidence="3 4">DSM 23923</strain>
    </source>
</reference>
<feature type="transmembrane region" description="Helical" evidence="1">
    <location>
        <begin position="20"/>
        <end position="40"/>
    </location>
</feature>
<dbReference type="EMBL" id="QUMS01000003">
    <property type="protein sequence ID" value="REG07237.1"/>
    <property type="molecule type" value="Genomic_DNA"/>
</dbReference>
<evidence type="ECO:0000256" key="1">
    <source>
        <dbReference type="SAM" id="Phobius"/>
    </source>
</evidence>
<keyword evidence="1" id="KW-1133">Transmembrane helix</keyword>